<feature type="domain" description="Peptidase M13 N-terminal" evidence="10">
    <location>
        <begin position="30"/>
        <end position="413"/>
    </location>
</feature>
<dbReference type="PRINTS" id="PR00786">
    <property type="entry name" value="NEPRILYSIN"/>
</dbReference>
<dbReference type="Gene3D" id="1.10.1380.10">
    <property type="entry name" value="Neutral endopeptidase , domain2"/>
    <property type="match status" value="1"/>
</dbReference>
<dbReference type="Pfam" id="PF01431">
    <property type="entry name" value="Peptidase_M13"/>
    <property type="match status" value="1"/>
</dbReference>
<keyword evidence="3" id="KW-0645">Protease</keyword>
<protein>
    <submittedName>
        <fullName evidence="11">M13 family peptidase</fullName>
    </submittedName>
</protein>
<dbReference type="GO" id="GO:0016485">
    <property type="term" value="P:protein processing"/>
    <property type="evidence" value="ECO:0007669"/>
    <property type="project" value="TreeGrafter"/>
</dbReference>
<proteinExistence type="inferred from homology"/>
<dbReference type="SUPFAM" id="SSF55486">
    <property type="entry name" value="Metalloproteases ('zincins'), catalytic domain"/>
    <property type="match status" value="1"/>
</dbReference>
<evidence type="ECO:0000259" key="9">
    <source>
        <dbReference type="Pfam" id="PF01431"/>
    </source>
</evidence>
<dbReference type="PANTHER" id="PTHR11733">
    <property type="entry name" value="ZINC METALLOPROTEASE FAMILY M13 NEPRILYSIN-RELATED"/>
    <property type="match status" value="1"/>
</dbReference>
<dbReference type="RefSeq" id="WP_127681684.1">
    <property type="nucleotide sequence ID" value="NZ_SACM01000001.1"/>
</dbReference>
<keyword evidence="12" id="KW-1185">Reference proteome</keyword>
<dbReference type="GO" id="GO:0004222">
    <property type="term" value="F:metalloendopeptidase activity"/>
    <property type="evidence" value="ECO:0007669"/>
    <property type="project" value="InterPro"/>
</dbReference>
<evidence type="ECO:0000256" key="5">
    <source>
        <dbReference type="ARBA" id="ARBA00022801"/>
    </source>
</evidence>
<evidence type="ECO:0000256" key="8">
    <source>
        <dbReference type="SAM" id="SignalP"/>
    </source>
</evidence>
<evidence type="ECO:0000313" key="12">
    <source>
        <dbReference type="Proteomes" id="UP000288587"/>
    </source>
</evidence>
<reference evidence="11 12" key="1">
    <citation type="submission" date="2019-01" db="EMBL/GenBank/DDBJ databases">
        <authorList>
            <person name="Chen W.-M."/>
        </authorList>
    </citation>
    <scope>NUCLEOTIDE SEQUENCE [LARGE SCALE GENOMIC DNA]</scope>
    <source>
        <strain evidence="11 12">CCP-18</strain>
    </source>
</reference>
<dbReference type="PROSITE" id="PS51885">
    <property type="entry name" value="NEPRILYSIN"/>
    <property type="match status" value="1"/>
</dbReference>
<keyword evidence="7" id="KW-0482">Metalloprotease</keyword>
<dbReference type="EMBL" id="SACM01000001">
    <property type="protein sequence ID" value="RVT88474.1"/>
    <property type="molecule type" value="Genomic_DNA"/>
</dbReference>
<sequence>MTSTKRLLLPLSLALLALGARAQSEAPAACQDFYGHVNAAWLAQTELPASRSRTGSFDELARRNEAVLQAALASLSAQQAPTAGLRHAATVWASATDEAALERQGVAALAPLLQPIAALRTRDQLPALMAMLARAQVAAPIAIGVRPDPMDTRRYTLMLGQAGLTLPDRDDATGTDATAQRLREAARRYQAALLTAWQGQAPDAARLDALAAFEARLAQASTPRTQLRDPRANYHPHVAASLRAQAPELDWAALIQALKLPERAPARFVVGQPEFLAAVAREAANTELGVWRDYLAVRVLDAYAPGLNRAFQQAHFEYHGKTQRGLQAPAPRSERMVEAIGGRYGNAPLAQLLGEVFVQAAFPAEAAKRSAELVSDIKEAMRVRVRGLPWMSEATKQKALAKLDAMSLKIGAPARWPDYTGLVTRPDDLAGNLLRGAQWASAQRFNDLGRPVDRTRWFTSPHIVNAFAGGLNEITFPAGILQPPFFDAQADDASNFGGIGMVIGHEIIHHFDDRGRQFDGQGNLNDWWTPQDAAAYRERAAKVSALYGGVEALPGHRINGDLTLGENISDLGGLQIAFDALQRSLARHPAPPRADGRTPAQAFFVNQALVWRSKYRTEAMIQQLRTDSHSPPRYRVLIPMAHTEAFQKAFQCQAGDPMVAEARLTVW</sequence>
<dbReference type="CDD" id="cd08662">
    <property type="entry name" value="M13"/>
    <property type="match status" value="1"/>
</dbReference>
<dbReference type="Proteomes" id="UP000288587">
    <property type="component" value="Unassembled WGS sequence"/>
</dbReference>
<evidence type="ECO:0000256" key="4">
    <source>
        <dbReference type="ARBA" id="ARBA00022723"/>
    </source>
</evidence>
<keyword evidence="5" id="KW-0378">Hydrolase</keyword>
<dbReference type="InterPro" id="IPR042089">
    <property type="entry name" value="Peptidase_M13_dom_2"/>
</dbReference>
<dbReference type="InterPro" id="IPR008753">
    <property type="entry name" value="Peptidase_M13_N"/>
</dbReference>
<accession>A0A437LSV2</accession>
<comment type="cofactor">
    <cofactor evidence="1">
        <name>Zn(2+)</name>
        <dbReference type="ChEBI" id="CHEBI:29105"/>
    </cofactor>
</comment>
<comment type="similarity">
    <text evidence="2">Belongs to the peptidase M13 family.</text>
</comment>
<dbReference type="PANTHER" id="PTHR11733:SF167">
    <property type="entry name" value="FI17812P1-RELATED"/>
    <property type="match status" value="1"/>
</dbReference>
<gene>
    <name evidence="11" type="ORF">EOD73_05740</name>
</gene>
<dbReference type="InterPro" id="IPR024079">
    <property type="entry name" value="MetalloPept_cat_dom_sf"/>
</dbReference>
<dbReference type="GO" id="GO:0005886">
    <property type="term" value="C:plasma membrane"/>
    <property type="evidence" value="ECO:0007669"/>
    <property type="project" value="TreeGrafter"/>
</dbReference>
<evidence type="ECO:0000256" key="6">
    <source>
        <dbReference type="ARBA" id="ARBA00022833"/>
    </source>
</evidence>
<organism evidence="11 12">
    <name type="scientific">Inhella crocodyli</name>
    <dbReference type="NCBI Taxonomy" id="2499851"/>
    <lineage>
        <taxon>Bacteria</taxon>
        <taxon>Pseudomonadati</taxon>
        <taxon>Pseudomonadota</taxon>
        <taxon>Betaproteobacteria</taxon>
        <taxon>Burkholderiales</taxon>
        <taxon>Sphaerotilaceae</taxon>
        <taxon>Inhella</taxon>
    </lineage>
</organism>
<keyword evidence="8" id="KW-0732">Signal</keyword>
<keyword evidence="4" id="KW-0479">Metal-binding</keyword>
<evidence type="ECO:0000313" key="11">
    <source>
        <dbReference type="EMBL" id="RVT88474.1"/>
    </source>
</evidence>
<dbReference type="InterPro" id="IPR018497">
    <property type="entry name" value="Peptidase_M13_C"/>
</dbReference>
<name>A0A437LSV2_9BURK</name>
<feature type="domain" description="Peptidase M13 C-terminal" evidence="9">
    <location>
        <begin position="468"/>
        <end position="663"/>
    </location>
</feature>
<dbReference type="Gene3D" id="3.40.390.10">
    <property type="entry name" value="Collagenase (Catalytic Domain)"/>
    <property type="match status" value="1"/>
</dbReference>
<dbReference type="InterPro" id="IPR000718">
    <property type="entry name" value="Peptidase_M13"/>
</dbReference>
<evidence type="ECO:0000256" key="2">
    <source>
        <dbReference type="ARBA" id="ARBA00007357"/>
    </source>
</evidence>
<dbReference type="OrthoDB" id="9775677at2"/>
<dbReference type="Pfam" id="PF05649">
    <property type="entry name" value="Peptidase_M13_N"/>
    <property type="match status" value="1"/>
</dbReference>
<evidence type="ECO:0000256" key="3">
    <source>
        <dbReference type="ARBA" id="ARBA00022670"/>
    </source>
</evidence>
<feature type="chain" id="PRO_5018996090" evidence="8">
    <location>
        <begin position="23"/>
        <end position="667"/>
    </location>
</feature>
<evidence type="ECO:0000256" key="7">
    <source>
        <dbReference type="ARBA" id="ARBA00023049"/>
    </source>
</evidence>
<evidence type="ECO:0000259" key="10">
    <source>
        <dbReference type="Pfam" id="PF05649"/>
    </source>
</evidence>
<feature type="signal peptide" evidence="8">
    <location>
        <begin position="1"/>
        <end position="22"/>
    </location>
</feature>
<evidence type="ECO:0000256" key="1">
    <source>
        <dbReference type="ARBA" id="ARBA00001947"/>
    </source>
</evidence>
<dbReference type="AlphaFoldDB" id="A0A437LSV2"/>
<dbReference type="GO" id="GO:0046872">
    <property type="term" value="F:metal ion binding"/>
    <property type="evidence" value="ECO:0007669"/>
    <property type="project" value="UniProtKB-KW"/>
</dbReference>
<comment type="caution">
    <text evidence="11">The sequence shown here is derived from an EMBL/GenBank/DDBJ whole genome shotgun (WGS) entry which is preliminary data.</text>
</comment>
<keyword evidence="6" id="KW-0862">Zinc</keyword>